<proteinExistence type="predicted"/>
<organism evidence="3">
    <name type="scientific">uncultured Sulfurovum sp</name>
    <dbReference type="NCBI Taxonomy" id="269237"/>
    <lineage>
        <taxon>Bacteria</taxon>
        <taxon>Pseudomonadati</taxon>
        <taxon>Campylobacterota</taxon>
        <taxon>Epsilonproteobacteria</taxon>
        <taxon>Campylobacterales</taxon>
        <taxon>Sulfurovaceae</taxon>
        <taxon>Sulfurovum</taxon>
        <taxon>environmental samples</taxon>
    </lineage>
</organism>
<dbReference type="AlphaFoldDB" id="A0A6S6S6Q2"/>
<dbReference type="InterPro" id="IPR005180">
    <property type="entry name" value="DUF302"/>
</dbReference>
<feature type="signal peptide" evidence="1">
    <location>
        <begin position="1"/>
        <end position="21"/>
    </location>
</feature>
<evidence type="ECO:0000313" key="3">
    <source>
        <dbReference type="EMBL" id="CAA6801127.1"/>
    </source>
</evidence>
<feature type="domain" description="DUF302" evidence="2">
    <location>
        <begin position="69"/>
        <end position="120"/>
    </location>
</feature>
<evidence type="ECO:0000259" key="2">
    <source>
        <dbReference type="Pfam" id="PF03625"/>
    </source>
</evidence>
<dbReference type="SUPFAM" id="SSF103247">
    <property type="entry name" value="TT1751-like"/>
    <property type="match status" value="1"/>
</dbReference>
<reference evidence="3" key="1">
    <citation type="submission" date="2020-01" db="EMBL/GenBank/DDBJ databases">
        <authorList>
            <person name="Meier V. D."/>
            <person name="Meier V D."/>
        </authorList>
    </citation>
    <scope>NUCLEOTIDE SEQUENCE</scope>
    <source>
        <strain evidence="3">HLG_WM_MAG_05</strain>
    </source>
</reference>
<evidence type="ECO:0000256" key="1">
    <source>
        <dbReference type="SAM" id="SignalP"/>
    </source>
</evidence>
<protein>
    <recommendedName>
        <fullName evidence="2">DUF302 domain-containing protein</fullName>
    </recommendedName>
</protein>
<name>A0A6S6S6Q2_9BACT</name>
<accession>A0A6S6S6Q2</accession>
<dbReference type="InterPro" id="IPR035923">
    <property type="entry name" value="TT1751-like_sf"/>
</dbReference>
<dbReference type="EMBL" id="CACVAU010000002">
    <property type="protein sequence ID" value="CAA6801127.1"/>
    <property type="molecule type" value="Genomic_DNA"/>
</dbReference>
<sequence length="174" mass="19334">MKKNSFILVALLLLGMGQSHASSVNNQIFSVDNKDGKITAKTIEKAFNGAGVTVDVNNNMNSIFEKRYKKTHHQAYNLAIFSNNELVTKLMKKYPKIGLITPLSMSIYSNDKTNTINISTLSLKGMARVTDIPEDNPHLIAYADIVDKALKSALPKGKYVVKHEKPIKPLYLVI</sequence>
<feature type="chain" id="PRO_5027590856" description="DUF302 domain-containing protein" evidence="1">
    <location>
        <begin position="22"/>
        <end position="174"/>
    </location>
</feature>
<keyword evidence="1" id="KW-0732">Signal</keyword>
<dbReference type="Pfam" id="PF03625">
    <property type="entry name" value="DUF302"/>
    <property type="match status" value="1"/>
</dbReference>
<gene>
    <name evidence="3" type="ORF">HELGO_WM10182</name>
</gene>
<dbReference type="Gene3D" id="3.30.310.70">
    <property type="entry name" value="TT1751-like domain"/>
    <property type="match status" value="1"/>
</dbReference>